<dbReference type="PATRIC" id="fig|1265818.5.peg.2858"/>
<feature type="transmembrane region" description="Helical" evidence="1">
    <location>
        <begin position="6"/>
        <end position="27"/>
    </location>
</feature>
<dbReference type="Proteomes" id="UP000019246">
    <property type="component" value="Unassembled WGS sequence"/>
</dbReference>
<dbReference type="STRING" id="1265818.MAQA_14140"/>
<dbReference type="AlphaFoldDB" id="W7B3L1"/>
<protein>
    <recommendedName>
        <fullName evidence="4">DUF1433 domain-containing protein</fullName>
    </recommendedName>
</protein>
<name>W7B3L1_9LIST</name>
<accession>W7B3L1</accession>
<keyword evidence="1" id="KW-1133">Transmembrane helix</keyword>
<dbReference type="OrthoDB" id="2193136at2"/>
<proteinExistence type="predicted"/>
<keyword evidence="1" id="KW-0472">Membrane</keyword>
<keyword evidence="1" id="KW-0812">Transmembrane</keyword>
<evidence type="ECO:0000313" key="2">
    <source>
        <dbReference type="EMBL" id="EUJ17306.1"/>
    </source>
</evidence>
<sequence>MKKGWIIFISLIVIIIVVVAIVGGKMYMDNKKEQKELEVEKQSVKALKKTFANVAKVKIERIGYNNMTGSYSIVVTMTSKEGESAYFDYGFAKNQEKISDYGIENEKVQKEGITTDKVKVIYSNESEEEL</sequence>
<keyword evidence="3" id="KW-1185">Reference proteome</keyword>
<reference evidence="2 3" key="1">
    <citation type="journal article" date="2014" name="Int. J. Syst. Evol. Microbiol.">
        <title>Listeria floridensis sp. nov., Listeria aquatica sp. nov., Listeria cornellensis sp. nov., Listeria riparia sp. nov. and Listeria grandensis sp. nov., from agricultural and natural environments.</title>
        <authorList>
            <person name="den Bakker H.C."/>
            <person name="Warchocki S."/>
            <person name="Wright E.M."/>
            <person name="Allred A.F."/>
            <person name="Ahlstrom C."/>
            <person name="Manuel C.S."/>
            <person name="Stasiewicz M.J."/>
            <person name="Burrell A."/>
            <person name="Roof S."/>
            <person name="Strawn L."/>
            <person name="Fortes E.D."/>
            <person name="Nightingale K.K."/>
            <person name="Kephart D."/>
            <person name="Wiedmann M."/>
        </authorList>
    </citation>
    <scope>NUCLEOTIDE SEQUENCE [LARGE SCALE GENOMIC DNA]</scope>
    <source>
        <strain evidence="2 3">FSL S10-1188</strain>
    </source>
</reference>
<evidence type="ECO:0000256" key="1">
    <source>
        <dbReference type="SAM" id="Phobius"/>
    </source>
</evidence>
<gene>
    <name evidence="2" type="ORF">MAQA_14140</name>
</gene>
<evidence type="ECO:0008006" key="4">
    <source>
        <dbReference type="Google" id="ProtNLM"/>
    </source>
</evidence>
<evidence type="ECO:0000313" key="3">
    <source>
        <dbReference type="Proteomes" id="UP000019246"/>
    </source>
</evidence>
<dbReference type="EMBL" id="AOCG01000014">
    <property type="protein sequence ID" value="EUJ17306.1"/>
    <property type="molecule type" value="Genomic_DNA"/>
</dbReference>
<dbReference type="RefSeq" id="WP_036074136.1">
    <property type="nucleotide sequence ID" value="NZ_AOCG01000014.1"/>
</dbReference>
<comment type="caution">
    <text evidence="2">The sequence shown here is derived from an EMBL/GenBank/DDBJ whole genome shotgun (WGS) entry which is preliminary data.</text>
</comment>
<organism evidence="2 3">
    <name type="scientific">Listeria aquatica FSL S10-1188</name>
    <dbReference type="NCBI Taxonomy" id="1265818"/>
    <lineage>
        <taxon>Bacteria</taxon>
        <taxon>Bacillati</taxon>
        <taxon>Bacillota</taxon>
        <taxon>Bacilli</taxon>
        <taxon>Bacillales</taxon>
        <taxon>Listeriaceae</taxon>
        <taxon>Listeria</taxon>
    </lineage>
</organism>